<comment type="caution">
    <text evidence="18">Lacks conserved residue(s) required for the propagation of feature annotation.</text>
</comment>
<evidence type="ECO:0000256" key="17">
    <source>
        <dbReference type="HAMAP-Rule" id="MF_01965"/>
    </source>
</evidence>
<dbReference type="PROSITE" id="PS51383">
    <property type="entry name" value="YJEF_C_3"/>
    <property type="match status" value="1"/>
</dbReference>
<dbReference type="InterPro" id="IPR000631">
    <property type="entry name" value="CARKD"/>
</dbReference>
<dbReference type="GO" id="GO:0110051">
    <property type="term" value="P:metabolite repair"/>
    <property type="evidence" value="ECO:0007669"/>
    <property type="project" value="TreeGrafter"/>
</dbReference>
<feature type="binding site" evidence="18">
    <location>
        <position position="65"/>
    </location>
    <ligand>
        <name>K(+)</name>
        <dbReference type="ChEBI" id="CHEBI:29103"/>
    </ligand>
</feature>
<comment type="catalytic activity">
    <reaction evidence="2 18 19">
        <text>(6R)-NADPHX = (6S)-NADPHX</text>
        <dbReference type="Rhea" id="RHEA:32227"/>
        <dbReference type="ChEBI" id="CHEBI:64076"/>
        <dbReference type="ChEBI" id="CHEBI:64077"/>
        <dbReference type="EC" id="5.1.99.6"/>
    </reaction>
</comment>
<comment type="catalytic activity">
    <reaction evidence="15 17 19">
        <text>(6S)-NADHX + ADP = AMP + phosphate + NADH + H(+)</text>
        <dbReference type="Rhea" id="RHEA:32223"/>
        <dbReference type="ChEBI" id="CHEBI:15378"/>
        <dbReference type="ChEBI" id="CHEBI:43474"/>
        <dbReference type="ChEBI" id="CHEBI:57945"/>
        <dbReference type="ChEBI" id="CHEBI:64074"/>
        <dbReference type="ChEBI" id="CHEBI:456215"/>
        <dbReference type="ChEBI" id="CHEBI:456216"/>
        <dbReference type="EC" id="4.2.1.136"/>
    </reaction>
</comment>
<evidence type="ECO:0000256" key="6">
    <source>
        <dbReference type="ARBA" id="ARBA00022741"/>
    </source>
</evidence>
<keyword evidence="9 18" id="KW-0630">Potassium</keyword>
<comment type="similarity">
    <text evidence="18">Belongs to the NnrE/AIBP family.</text>
</comment>
<evidence type="ECO:0000313" key="22">
    <source>
        <dbReference type="EMBL" id="RLV61355.1"/>
    </source>
</evidence>
<evidence type="ECO:0000256" key="2">
    <source>
        <dbReference type="ARBA" id="ARBA00000909"/>
    </source>
</evidence>
<dbReference type="SUPFAM" id="SSF53613">
    <property type="entry name" value="Ribokinase-like"/>
    <property type="match status" value="1"/>
</dbReference>
<evidence type="ECO:0000256" key="9">
    <source>
        <dbReference type="ARBA" id="ARBA00022958"/>
    </source>
</evidence>
<dbReference type="InterPro" id="IPR036652">
    <property type="entry name" value="YjeF_N_dom_sf"/>
</dbReference>
<dbReference type="PIRSF" id="PIRSF017184">
    <property type="entry name" value="Nnr"/>
    <property type="match status" value="1"/>
</dbReference>
<comment type="caution">
    <text evidence="22">The sequence shown here is derived from an EMBL/GenBank/DDBJ whole genome shotgun (WGS) entry which is preliminary data.</text>
</comment>
<keyword evidence="23" id="KW-1185">Reference proteome</keyword>
<accession>A0A3L8Q189</accession>
<keyword evidence="13" id="KW-0511">Multifunctional enzyme</keyword>
<comment type="similarity">
    <text evidence="4 19">In the C-terminal section; belongs to the NnrD/CARKD family.</text>
</comment>
<evidence type="ECO:0000256" key="7">
    <source>
        <dbReference type="ARBA" id="ARBA00022840"/>
    </source>
</evidence>
<comment type="similarity">
    <text evidence="17">Belongs to the NnrD/CARKD family.</text>
</comment>
<keyword evidence="11 18" id="KW-0413">Isomerase</keyword>
<keyword evidence="7 17" id="KW-0067">ATP-binding</keyword>
<dbReference type="InterPro" id="IPR029056">
    <property type="entry name" value="Ribokinase-like"/>
</dbReference>
<evidence type="ECO:0000256" key="14">
    <source>
        <dbReference type="ARBA" id="ARBA00025153"/>
    </source>
</evidence>
<dbReference type="PANTHER" id="PTHR12592:SF0">
    <property type="entry name" value="ATP-DEPENDENT (S)-NAD(P)H-HYDRATE DEHYDRATASE"/>
    <property type="match status" value="1"/>
</dbReference>
<dbReference type="NCBIfam" id="TIGR00196">
    <property type="entry name" value="yjeF_cterm"/>
    <property type="match status" value="1"/>
</dbReference>
<dbReference type="AlphaFoldDB" id="A0A3L8Q189"/>
<evidence type="ECO:0000256" key="4">
    <source>
        <dbReference type="ARBA" id="ARBA00009524"/>
    </source>
</evidence>
<dbReference type="CDD" id="cd01171">
    <property type="entry name" value="YXKO-related"/>
    <property type="match status" value="1"/>
</dbReference>
<dbReference type="HAMAP" id="MF_01965">
    <property type="entry name" value="NADHX_dehydratase"/>
    <property type="match status" value="1"/>
</dbReference>
<dbReference type="GO" id="GO:0052856">
    <property type="term" value="F:NAD(P)HX epimerase activity"/>
    <property type="evidence" value="ECO:0007669"/>
    <property type="project" value="UniProtKB-UniRule"/>
</dbReference>
<dbReference type="Pfam" id="PF01256">
    <property type="entry name" value="Carb_kinase"/>
    <property type="match status" value="1"/>
</dbReference>
<comment type="similarity">
    <text evidence="3 19">In the N-terminal section; belongs to the NnrE/AIBP family.</text>
</comment>
<feature type="binding site" evidence="17">
    <location>
        <position position="432"/>
    </location>
    <ligand>
        <name>(6S)-NADPHX</name>
        <dbReference type="ChEBI" id="CHEBI:64076"/>
    </ligand>
</feature>
<evidence type="ECO:0000256" key="15">
    <source>
        <dbReference type="ARBA" id="ARBA00048238"/>
    </source>
</evidence>
<feature type="binding site" evidence="18">
    <location>
        <begin position="131"/>
        <end position="137"/>
    </location>
    <ligand>
        <name>(6S)-NADPHX</name>
        <dbReference type="ChEBI" id="CHEBI:64076"/>
    </ligand>
</feature>
<evidence type="ECO:0000256" key="12">
    <source>
        <dbReference type="ARBA" id="ARBA00023239"/>
    </source>
</evidence>
<evidence type="ECO:0000256" key="1">
    <source>
        <dbReference type="ARBA" id="ARBA00000013"/>
    </source>
</evidence>
<dbReference type="GO" id="GO:0046872">
    <property type="term" value="F:metal ion binding"/>
    <property type="evidence" value="ECO:0007669"/>
    <property type="project" value="UniProtKB-UniRule"/>
</dbReference>
<dbReference type="Gene3D" id="3.40.50.10260">
    <property type="entry name" value="YjeF N-terminal domain"/>
    <property type="match status" value="1"/>
</dbReference>
<feature type="binding site" evidence="17">
    <location>
        <position position="320"/>
    </location>
    <ligand>
        <name>(6S)-NADPHX</name>
        <dbReference type="ChEBI" id="CHEBI:64076"/>
    </ligand>
</feature>
<feature type="binding site" evidence="18">
    <location>
        <begin position="64"/>
        <end position="68"/>
    </location>
    <ligand>
        <name>(6S)-NADPHX</name>
        <dbReference type="ChEBI" id="CHEBI:64076"/>
    </ligand>
</feature>
<dbReference type="Pfam" id="PF03853">
    <property type="entry name" value="YjeF_N"/>
    <property type="match status" value="1"/>
</dbReference>
<feature type="binding site" evidence="17">
    <location>
        <position position="431"/>
    </location>
    <ligand>
        <name>AMP</name>
        <dbReference type="ChEBI" id="CHEBI:456215"/>
    </ligand>
</feature>
<dbReference type="PROSITE" id="PS51385">
    <property type="entry name" value="YJEF_N"/>
    <property type="match status" value="1"/>
</dbReference>
<evidence type="ECO:0000256" key="13">
    <source>
        <dbReference type="ARBA" id="ARBA00023268"/>
    </source>
</evidence>
<comment type="catalytic activity">
    <reaction evidence="1 18 19">
        <text>(6R)-NADHX = (6S)-NADHX</text>
        <dbReference type="Rhea" id="RHEA:32215"/>
        <dbReference type="ChEBI" id="CHEBI:64074"/>
        <dbReference type="ChEBI" id="CHEBI:64075"/>
        <dbReference type="EC" id="5.1.99.6"/>
    </reaction>
</comment>
<gene>
    <name evidence="18" type="primary">nnrE</name>
    <name evidence="17" type="synonym">nnrD</name>
    <name evidence="22" type="ORF">D5018_02450</name>
</gene>
<feature type="binding site" evidence="18">
    <location>
        <position position="163"/>
    </location>
    <ligand>
        <name>K(+)</name>
        <dbReference type="ChEBI" id="CHEBI:29103"/>
    </ligand>
</feature>
<feature type="binding site" evidence="18">
    <location>
        <position position="127"/>
    </location>
    <ligand>
        <name>K(+)</name>
        <dbReference type="ChEBI" id="CHEBI:29103"/>
    </ligand>
</feature>
<feature type="binding site" evidence="17">
    <location>
        <begin position="403"/>
        <end position="407"/>
    </location>
    <ligand>
        <name>AMP</name>
        <dbReference type="ChEBI" id="CHEBI:456215"/>
    </ligand>
</feature>
<dbReference type="Proteomes" id="UP000281474">
    <property type="component" value="Unassembled WGS sequence"/>
</dbReference>
<reference evidence="22 23" key="1">
    <citation type="submission" date="2018-09" db="EMBL/GenBank/DDBJ databases">
        <title>Phylogeny of the Shewanellaceae, and recommendation for two new genera, Pseudoshewanella and Parashewanella.</title>
        <authorList>
            <person name="Wang G."/>
        </authorList>
    </citation>
    <scope>NUCLEOTIDE SEQUENCE [LARGE SCALE GENOMIC DNA]</scope>
    <source>
        <strain evidence="22 23">C51</strain>
    </source>
</reference>
<keyword evidence="12 17" id="KW-0456">Lyase</keyword>
<comment type="cofactor">
    <cofactor evidence="17">
        <name>Mg(2+)</name>
        <dbReference type="ChEBI" id="CHEBI:18420"/>
    </cofactor>
</comment>
<dbReference type="PROSITE" id="PS01050">
    <property type="entry name" value="YJEF_C_2"/>
    <property type="match status" value="1"/>
</dbReference>
<dbReference type="NCBIfam" id="TIGR00197">
    <property type="entry name" value="yjeF_nterm"/>
    <property type="match status" value="1"/>
</dbReference>
<keyword evidence="10 17" id="KW-0520">NAD</keyword>
<dbReference type="InterPro" id="IPR030677">
    <property type="entry name" value="Nnr"/>
</dbReference>
<keyword evidence="8 17" id="KW-0521">NADP</keyword>
<evidence type="ECO:0000256" key="5">
    <source>
        <dbReference type="ARBA" id="ARBA00022723"/>
    </source>
</evidence>
<feature type="domain" description="YjeF C-terminal" evidence="20">
    <location>
        <begin position="223"/>
        <end position="490"/>
    </location>
</feature>
<dbReference type="Gene3D" id="3.40.1190.20">
    <property type="match status" value="1"/>
</dbReference>
<evidence type="ECO:0000256" key="18">
    <source>
        <dbReference type="HAMAP-Rule" id="MF_01966"/>
    </source>
</evidence>
<name>A0A3L8Q189_9GAMM</name>
<evidence type="ECO:0000259" key="21">
    <source>
        <dbReference type="PROSITE" id="PS51385"/>
    </source>
</evidence>
<dbReference type="PANTHER" id="PTHR12592">
    <property type="entry name" value="ATP-DEPENDENT (S)-NAD(P)H-HYDRATE DEHYDRATASE FAMILY MEMBER"/>
    <property type="match status" value="1"/>
</dbReference>
<dbReference type="EC" id="4.2.1.136" evidence="19"/>
<feature type="binding site" evidence="17">
    <location>
        <position position="258"/>
    </location>
    <ligand>
        <name>(6S)-NADPHX</name>
        <dbReference type="ChEBI" id="CHEBI:64076"/>
    </ligand>
</feature>
<evidence type="ECO:0000256" key="16">
    <source>
        <dbReference type="ARBA" id="ARBA00049209"/>
    </source>
</evidence>
<dbReference type="InterPro" id="IPR004443">
    <property type="entry name" value="YjeF_N_dom"/>
</dbReference>
<dbReference type="GO" id="GO:0005524">
    <property type="term" value="F:ATP binding"/>
    <property type="evidence" value="ECO:0007669"/>
    <property type="project" value="UniProtKB-UniRule"/>
</dbReference>
<dbReference type="GO" id="GO:0052855">
    <property type="term" value="F:ADP-dependent NAD(P)H-hydrate dehydratase activity"/>
    <property type="evidence" value="ECO:0007669"/>
    <property type="project" value="UniProtKB-UniRule"/>
</dbReference>
<comment type="function">
    <text evidence="18">Catalyzes the epimerization of the S- and R-forms of NAD(P)HX, a damaged form of NAD(P)H that is a result of enzymatic or heat-dependent hydration. This is a prerequisite for the S-specific NAD(P)H-hydrate dehydratase to allow the repair of both epimers of NAD(P)HX.</text>
</comment>
<feature type="binding site" evidence="18">
    <location>
        <position position="160"/>
    </location>
    <ligand>
        <name>(6S)-NADPHX</name>
        <dbReference type="ChEBI" id="CHEBI:64076"/>
    </ligand>
</feature>
<sequence length="491" mass="52322">MTNKILPIELYSVEQVRQAELDASQATENGLYQLVEKAGAAAFQWLQQYKPEAKKIAVLVGSGNNGADGLVLARWLAEHEYQVAVMGLLRPVNSKEYGQALQTLQTVNISIQAIELDELDKADVIVDALFGTGLSRPLSEEFQTLIKRINQSSAFRLSLDAPSGVNADSGFGELAVAADATLVFGALKRGLFTYQARHFCGEVFFADIGLQEFLAGSDTLRFDCSDIKGKLGKRARHAHKGDFGRVSVVGGDIGMPGAVRLCAEACFRAGSGLVAVVSRPEHQHIVVTACPELMYCSAEFIDMDVYHRLGWADVLVLGPGLGRQDWGQNLFKATILSGKPSVIDADALNILSKEPMQQENWVLTPHSGEAARLLDCSVEKVEADRFSAVKQLQQKYGGVAVLKGAGTLICDGNQTIVATVGNPGLSSGGCGDVLSGIIGALMAQGLSPMKAAYTGVIVHGCAADKAAEKGERGMIASDLMAPIREVVNSIE</sequence>
<dbReference type="RefSeq" id="WP_121837392.1">
    <property type="nucleotide sequence ID" value="NZ_ML014755.1"/>
</dbReference>
<evidence type="ECO:0000259" key="20">
    <source>
        <dbReference type="PROSITE" id="PS51383"/>
    </source>
</evidence>
<evidence type="ECO:0000256" key="19">
    <source>
        <dbReference type="PIRNR" id="PIRNR017184"/>
    </source>
</evidence>
<dbReference type="EC" id="5.1.99.6" evidence="19"/>
<feature type="binding site" evidence="17">
    <location>
        <position position="366"/>
    </location>
    <ligand>
        <name>(6S)-NADPHX</name>
        <dbReference type="ChEBI" id="CHEBI:64076"/>
    </ligand>
</feature>
<dbReference type="InterPro" id="IPR017953">
    <property type="entry name" value="Carbohydrate_kinase_pred_CS"/>
</dbReference>
<proteinExistence type="inferred from homology"/>
<evidence type="ECO:0000313" key="23">
    <source>
        <dbReference type="Proteomes" id="UP000281474"/>
    </source>
</evidence>
<dbReference type="HAMAP" id="MF_01966">
    <property type="entry name" value="NADHX_epimerase"/>
    <property type="match status" value="1"/>
</dbReference>
<organism evidence="22 23">
    <name type="scientific">Parashewanella curva</name>
    <dbReference type="NCBI Taxonomy" id="2338552"/>
    <lineage>
        <taxon>Bacteria</taxon>
        <taxon>Pseudomonadati</taxon>
        <taxon>Pseudomonadota</taxon>
        <taxon>Gammaproteobacteria</taxon>
        <taxon>Alteromonadales</taxon>
        <taxon>Shewanellaceae</taxon>
        <taxon>Parashewanella</taxon>
    </lineage>
</organism>
<comment type="subunit">
    <text evidence="17">Homotetramer.</text>
</comment>
<dbReference type="OrthoDB" id="9806925at2"/>
<evidence type="ECO:0000256" key="3">
    <source>
        <dbReference type="ARBA" id="ARBA00006001"/>
    </source>
</evidence>
<dbReference type="GO" id="GO:0046496">
    <property type="term" value="P:nicotinamide nucleotide metabolic process"/>
    <property type="evidence" value="ECO:0007669"/>
    <property type="project" value="UniProtKB-UniRule"/>
</dbReference>
<evidence type="ECO:0000256" key="11">
    <source>
        <dbReference type="ARBA" id="ARBA00023235"/>
    </source>
</evidence>
<dbReference type="SUPFAM" id="SSF64153">
    <property type="entry name" value="YjeF N-terminal domain-like"/>
    <property type="match status" value="1"/>
</dbReference>
<dbReference type="EMBL" id="QZEI01000004">
    <property type="protein sequence ID" value="RLV61355.1"/>
    <property type="molecule type" value="Genomic_DNA"/>
</dbReference>
<dbReference type="FunFam" id="3.40.1190.20:FF:000017">
    <property type="entry name" value="Multifunctional fusion protein"/>
    <property type="match status" value="1"/>
</dbReference>
<keyword evidence="5 18" id="KW-0479">Metal-binding</keyword>
<evidence type="ECO:0000256" key="10">
    <source>
        <dbReference type="ARBA" id="ARBA00023027"/>
    </source>
</evidence>
<evidence type="ECO:0000256" key="8">
    <source>
        <dbReference type="ARBA" id="ARBA00022857"/>
    </source>
</evidence>
<comment type="catalytic activity">
    <reaction evidence="16 17 19">
        <text>(6S)-NADPHX + ADP = AMP + phosphate + NADPH + H(+)</text>
        <dbReference type="Rhea" id="RHEA:32235"/>
        <dbReference type="ChEBI" id="CHEBI:15378"/>
        <dbReference type="ChEBI" id="CHEBI:43474"/>
        <dbReference type="ChEBI" id="CHEBI:57783"/>
        <dbReference type="ChEBI" id="CHEBI:64076"/>
        <dbReference type="ChEBI" id="CHEBI:456215"/>
        <dbReference type="ChEBI" id="CHEBI:456216"/>
        <dbReference type="EC" id="4.2.1.136"/>
    </reaction>
</comment>
<protein>
    <recommendedName>
        <fullName evidence="19">Bifunctional NAD(P)H-hydrate repair enzyme</fullName>
    </recommendedName>
    <alternativeName>
        <fullName evidence="19">Nicotinamide nucleotide repair protein</fullName>
    </alternativeName>
    <domain>
        <recommendedName>
            <fullName evidence="19">ADP-dependent (S)-NAD(P)H-hydrate dehydratase</fullName>
            <ecNumber evidence="19">4.2.1.136</ecNumber>
        </recommendedName>
        <alternativeName>
            <fullName evidence="19">ADP-dependent NAD(P)HX dehydratase</fullName>
        </alternativeName>
    </domain>
    <domain>
        <recommendedName>
            <fullName evidence="19">NAD(P)H-hydrate epimerase</fullName>
            <ecNumber evidence="19">5.1.99.6</ecNumber>
        </recommendedName>
    </domain>
</protein>
<comment type="function">
    <text evidence="14 19">Bifunctional enzyme that catalyzes the epimerization of the S- and R-forms of NAD(P)HX and the dehydration of the S-form of NAD(P)HX at the expense of ADP, which is converted to AMP. This allows the repair of both epimers of NAD(P)HX, a damaged form of NAD(P)H that is a result of enzymatic or heat-dependent hydration.</text>
</comment>
<comment type="function">
    <text evidence="17">Catalyzes the dehydration of the S-form of NAD(P)HX at the expense of ADP, which is converted to AMP. Together with NAD(P)HX epimerase, which catalyzes the epimerization of the S- and R-forms, the enzyme allows the repair of both epimers of NAD(P)HX, a damaged form of NAD(P)H that is a result of enzymatic or heat-dependent hydration.</text>
</comment>
<feature type="domain" description="YjeF N-terminal" evidence="21">
    <location>
        <begin position="16"/>
        <end position="216"/>
    </location>
</feature>
<keyword evidence="6 17" id="KW-0547">Nucleotide-binding</keyword>
<comment type="cofactor">
    <cofactor evidence="18 19">
        <name>K(+)</name>
        <dbReference type="ChEBI" id="CHEBI:29103"/>
    </cofactor>
    <text evidence="18 19">Binds 1 potassium ion per subunit.</text>
</comment>